<dbReference type="Pfam" id="PF05552">
    <property type="entry name" value="MS_channel_1st_1"/>
    <property type="match status" value="2"/>
</dbReference>
<keyword evidence="2" id="KW-1133">Transmembrane helix</keyword>
<feature type="region of interest" description="Disordered" evidence="1">
    <location>
        <begin position="225"/>
        <end position="279"/>
    </location>
</feature>
<feature type="transmembrane region" description="Helical" evidence="2">
    <location>
        <begin position="186"/>
        <end position="210"/>
    </location>
</feature>
<dbReference type="GO" id="GO:0008381">
    <property type="term" value="F:mechanosensitive monoatomic ion channel activity"/>
    <property type="evidence" value="ECO:0007669"/>
    <property type="project" value="InterPro"/>
</dbReference>
<keyword evidence="2" id="KW-0812">Transmembrane</keyword>
<sequence>MRTITDWGTAIWQSFVNAMNMIISFIPKLIGFLVILLVGWIVAKAISKAVTWLCQRFNVEAAADRIGLHQLGRKANMHMDVSGILGKIVYWFVFLIFLVPAFDSLGLGSISSLLGTIVSYIPNVFVAVILLFLGGWIGTLVADVIRNTTAVSRMGNPNIFANIARIAIIFFAAIVALYQLRIAPAILQTLFTAIVGALALAFGLAFGLGGRESAQHWLHRGEERLTAGRSTAPAESRKPGGSAGGGGRLQSAASAPADEQLRKGTFTQKPYNETPPYKQ</sequence>
<dbReference type="EMBL" id="AP019376">
    <property type="protein sequence ID" value="BBH90684.1"/>
    <property type="molecule type" value="Genomic_DNA"/>
</dbReference>
<reference evidence="3" key="1">
    <citation type="submission" date="2018-12" db="EMBL/GenBank/DDBJ databases">
        <title>Novel natural products biosynthetic potential of the class Ktedonobacteria.</title>
        <authorList>
            <person name="Zheng Y."/>
            <person name="Saitou A."/>
            <person name="Wang C.M."/>
            <person name="Toyoda A."/>
            <person name="Minakuchi Y."/>
            <person name="Sekiguchi Y."/>
            <person name="Ueda K."/>
            <person name="Takano H."/>
            <person name="Sakai Y."/>
            <person name="Yokota A."/>
            <person name="Yabe S."/>
        </authorList>
    </citation>
    <scope>NUCLEOTIDE SEQUENCE</scope>
    <source>
        <strain evidence="3">COM3</strain>
    </source>
</reference>
<dbReference type="PANTHER" id="PTHR30221">
    <property type="entry name" value="SMALL-CONDUCTANCE MECHANOSENSITIVE CHANNEL"/>
    <property type="match status" value="1"/>
</dbReference>
<proteinExistence type="predicted"/>
<dbReference type="PANTHER" id="PTHR30221:SF1">
    <property type="entry name" value="SMALL-CONDUCTANCE MECHANOSENSITIVE CHANNEL"/>
    <property type="match status" value="1"/>
</dbReference>
<accession>A0A455T021</accession>
<feature type="transmembrane region" description="Helical" evidence="2">
    <location>
        <begin position="22"/>
        <end position="43"/>
    </location>
</feature>
<dbReference type="InterPro" id="IPR045275">
    <property type="entry name" value="MscS_archaea/bacteria_type"/>
</dbReference>
<name>A0A455T021_9CHLR</name>
<protein>
    <recommendedName>
        <fullName evidence="4">Small-conductance mechanosensitive ion channel</fullName>
    </recommendedName>
</protein>
<dbReference type="AlphaFoldDB" id="A0A455T021"/>
<keyword evidence="2" id="KW-0472">Membrane</keyword>
<dbReference type="InterPro" id="IPR008910">
    <property type="entry name" value="MSC_TM_helix"/>
</dbReference>
<feature type="transmembrane region" description="Helical" evidence="2">
    <location>
        <begin position="120"/>
        <end position="142"/>
    </location>
</feature>
<organism evidence="3">
    <name type="scientific">Thermosporothrix sp. COM3</name>
    <dbReference type="NCBI Taxonomy" id="2490863"/>
    <lineage>
        <taxon>Bacteria</taxon>
        <taxon>Bacillati</taxon>
        <taxon>Chloroflexota</taxon>
        <taxon>Ktedonobacteria</taxon>
        <taxon>Ktedonobacterales</taxon>
        <taxon>Thermosporotrichaceae</taxon>
        <taxon>Thermosporothrix</taxon>
    </lineage>
</organism>
<evidence type="ECO:0000313" key="3">
    <source>
        <dbReference type="EMBL" id="BBH90684.1"/>
    </source>
</evidence>
<feature type="transmembrane region" description="Helical" evidence="2">
    <location>
        <begin position="88"/>
        <end position="114"/>
    </location>
</feature>
<dbReference type="Gene3D" id="1.10.287.1260">
    <property type="match status" value="2"/>
</dbReference>
<evidence type="ECO:0008006" key="4">
    <source>
        <dbReference type="Google" id="ProtNLM"/>
    </source>
</evidence>
<gene>
    <name evidence="3" type="ORF">KTC_54350</name>
</gene>
<evidence type="ECO:0000256" key="2">
    <source>
        <dbReference type="SAM" id="Phobius"/>
    </source>
</evidence>
<evidence type="ECO:0000256" key="1">
    <source>
        <dbReference type="SAM" id="MobiDB-lite"/>
    </source>
</evidence>
<feature type="transmembrane region" description="Helical" evidence="2">
    <location>
        <begin position="163"/>
        <end position="180"/>
    </location>
</feature>